<evidence type="ECO:0000256" key="1">
    <source>
        <dbReference type="SAM" id="Coils"/>
    </source>
</evidence>
<proteinExistence type="predicted"/>
<reference evidence="3 4" key="1">
    <citation type="journal article" date="2022" name="Allergy">
        <title>Genome assembly and annotation of Periplaneta americana reveal a comprehensive cockroach allergen profile.</title>
        <authorList>
            <person name="Wang L."/>
            <person name="Xiong Q."/>
            <person name="Saelim N."/>
            <person name="Wang L."/>
            <person name="Nong W."/>
            <person name="Wan A.T."/>
            <person name="Shi M."/>
            <person name="Liu X."/>
            <person name="Cao Q."/>
            <person name="Hui J.H.L."/>
            <person name="Sookrung N."/>
            <person name="Leung T.F."/>
            <person name="Tungtrongchitr A."/>
            <person name="Tsui S.K.W."/>
        </authorList>
    </citation>
    <scope>NUCLEOTIDE SEQUENCE [LARGE SCALE GENOMIC DNA]</scope>
    <source>
        <strain evidence="3">PWHHKU_190912</strain>
    </source>
</reference>
<evidence type="ECO:0000313" key="3">
    <source>
        <dbReference type="EMBL" id="KAJ4442748.1"/>
    </source>
</evidence>
<organism evidence="3 4">
    <name type="scientific">Periplaneta americana</name>
    <name type="common">American cockroach</name>
    <name type="synonym">Blatta americana</name>
    <dbReference type="NCBI Taxonomy" id="6978"/>
    <lineage>
        <taxon>Eukaryota</taxon>
        <taxon>Metazoa</taxon>
        <taxon>Ecdysozoa</taxon>
        <taxon>Arthropoda</taxon>
        <taxon>Hexapoda</taxon>
        <taxon>Insecta</taxon>
        <taxon>Pterygota</taxon>
        <taxon>Neoptera</taxon>
        <taxon>Polyneoptera</taxon>
        <taxon>Dictyoptera</taxon>
        <taxon>Blattodea</taxon>
        <taxon>Blattoidea</taxon>
        <taxon>Blattidae</taxon>
        <taxon>Blattinae</taxon>
        <taxon>Periplaneta</taxon>
    </lineage>
</organism>
<keyword evidence="4" id="KW-1185">Reference proteome</keyword>
<dbReference type="Proteomes" id="UP001148838">
    <property type="component" value="Unassembled WGS sequence"/>
</dbReference>
<comment type="caution">
    <text evidence="3">The sequence shown here is derived from an EMBL/GenBank/DDBJ whole genome shotgun (WGS) entry which is preliminary data.</text>
</comment>
<evidence type="ECO:0000313" key="4">
    <source>
        <dbReference type="Proteomes" id="UP001148838"/>
    </source>
</evidence>
<gene>
    <name evidence="3" type="ORF">ANN_04339</name>
</gene>
<feature type="compositionally biased region" description="Basic and acidic residues" evidence="2">
    <location>
        <begin position="66"/>
        <end position="75"/>
    </location>
</feature>
<keyword evidence="1" id="KW-0175">Coiled coil</keyword>
<dbReference type="EMBL" id="JAJSOF020000013">
    <property type="protein sequence ID" value="KAJ4442748.1"/>
    <property type="molecule type" value="Genomic_DNA"/>
</dbReference>
<feature type="coiled-coil region" evidence="1">
    <location>
        <begin position="299"/>
        <end position="326"/>
    </location>
</feature>
<accession>A0ABQ8T914</accession>
<feature type="region of interest" description="Disordered" evidence="2">
    <location>
        <begin position="49"/>
        <end position="99"/>
    </location>
</feature>
<protein>
    <recommendedName>
        <fullName evidence="5">Reverse transcriptase domain-containing protein</fullName>
    </recommendedName>
</protein>
<sequence>MGGRIPARPQEMCLFQLPKCSLKIRGNIQNAITQRKYLCEESIQDLLREPDLRKDDSSYEPDDNADNSKSDHQNEASEVSNHLLEPQYDPETPDDEDLSINEKSSYHQCDQQEPNKRQRECSSIFGFTKYVTLVSMYQNQIRQFFFFLQCTTHKPFRKKRNHKLFLTVIAQKEILTHSIISECIYVQETYKSLAICIFINLLDVCGITAFVVWMSLHPSWNLGKQNNRRLFLVAIAESLIQPQIERRPRLIPLKIRKPNCNNWKRKHRRWVFRGIRWGLSGRLEDLDYADDICLLAHSFKDMKAKLQQLEKEAQKAGLQININKTKELA</sequence>
<name>A0ABQ8T914_PERAM</name>
<evidence type="ECO:0008006" key="5">
    <source>
        <dbReference type="Google" id="ProtNLM"/>
    </source>
</evidence>
<evidence type="ECO:0000256" key="2">
    <source>
        <dbReference type="SAM" id="MobiDB-lite"/>
    </source>
</evidence>